<reference evidence="1 2" key="1">
    <citation type="submission" date="2024-06" db="EMBL/GenBank/DDBJ databases">
        <title>A chromosome level genome sequence of Diviner's sage (Salvia divinorum).</title>
        <authorList>
            <person name="Ford S.A."/>
            <person name="Ro D.-K."/>
            <person name="Ness R.W."/>
            <person name="Phillips M.A."/>
        </authorList>
    </citation>
    <scope>NUCLEOTIDE SEQUENCE [LARGE SCALE GENOMIC DNA]</scope>
    <source>
        <strain evidence="1">SAF-2024a</strain>
        <tissue evidence="1">Leaf</tissue>
    </source>
</reference>
<evidence type="ECO:0000313" key="2">
    <source>
        <dbReference type="Proteomes" id="UP001567538"/>
    </source>
</evidence>
<evidence type="ECO:0000313" key="1">
    <source>
        <dbReference type="EMBL" id="KAL1537753.1"/>
    </source>
</evidence>
<organism evidence="1 2">
    <name type="scientific">Salvia divinorum</name>
    <name type="common">Maria pastora</name>
    <name type="synonym">Diviner's sage</name>
    <dbReference type="NCBI Taxonomy" id="28513"/>
    <lineage>
        <taxon>Eukaryota</taxon>
        <taxon>Viridiplantae</taxon>
        <taxon>Streptophyta</taxon>
        <taxon>Embryophyta</taxon>
        <taxon>Tracheophyta</taxon>
        <taxon>Spermatophyta</taxon>
        <taxon>Magnoliopsida</taxon>
        <taxon>eudicotyledons</taxon>
        <taxon>Gunneridae</taxon>
        <taxon>Pentapetalae</taxon>
        <taxon>asterids</taxon>
        <taxon>lamiids</taxon>
        <taxon>Lamiales</taxon>
        <taxon>Lamiaceae</taxon>
        <taxon>Nepetoideae</taxon>
        <taxon>Mentheae</taxon>
        <taxon>Salviinae</taxon>
        <taxon>Salvia</taxon>
        <taxon>Salvia subgen. Calosphace</taxon>
    </lineage>
</organism>
<dbReference type="Proteomes" id="UP001567538">
    <property type="component" value="Unassembled WGS sequence"/>
</dbReference>
<gene>
    <name evidence="1" type="ORF">AAHA92_30238</name>
</gene>
<keyword evidence="2" id="KW-1185">Reference proteome</keyword>
<dbReference type="EMBL" id="JBEAFC010000011">
    <property type="protein sequence ID" value="KAL1537753.1"/>
    <property type="molecule type" value="Genomic_DNA"/>
</dbReference>
<sequence>MRKANDPQSRMVGAKLPYYEKSVVRRSKPAAGTCSRCRHGATVAEMKTSTRNILYSTKFLLDFSPFTDVLL</sequence>
<comment type="caution">
    <text evidence="1">The sequence shown here is derived from an EMBL/GenBank/DDBJ whole genome shotgun (WGS) entry which is preliminary data.</text>
</comment>
<dbReference type="AlphaFoldDB" id="A0ABD1G438"/>
<accession>A0ABD1G438</accession>
<proteinExistence type="predicted"/>
<name>A0ABD1G438_SALDI</name>
<protein>
    <submittedName>
        <fullName evidence="1">Uncharacterized protein</fullName>
    </submittedName>
</protein>